<evidence type="ECO:0000313" key="2">
    <source>
        <dbReference type="Proteomes" id="UP001346149"/>
    </source>
</evidence>
<dbReference type="EMBL" id="JAXQNO010000008">
    <property type="protein sequence ID" value="KAK4793453.1"/>
    <property type="molecule type" value="Genomic_DNA"/>
</dbReference>
<proteinExistence type="predicted"/>
<dbReference type="Proteomes" id="UP001346149">
    <property type="component" value="Unassembled WGS sequence"/>
</dbReference>
<name>A0AAN7LQM1_TRANT</name>
<accession>A0AAN7LQM1</accession>
<protein>
    <submittedName>
        <fullName evidence="1">Uncharacterized protein</fullName>
    </submittedName>
</protein>
<keyword evidence="2" id="KW-1185">Reference proteome</keyword>
<gene>
    <name evidence="1" type="ORF">SAY86_023888</name>
</gene>
<dbReference type="AlphaFoldDB" id="A0AAN7LQM1"/>
<reference evidence="1 2" key="1">
    <citation type="journal article" date="2023" name="Hortic Res">
        <title>Pangenome of water caltrop reveals structural variations and asymmetric subgenome divergence after allopolyploidization.</title>
        <authorList>
            <person name="Zhang X."/>
            <person name="Chen Y."/>
            <person name="Wang L."/>
            <person name="Yuan Y."/>
            <person name="Fang M."/>
            <person name="Shi L."/>
            <person name="Lu R."/>
            <person name="Comes H.P."/>
            <person name="Ma Y."/>
            <person name="Chen Y."/>
            <person name="Huang G."/>
            <person name="Zhou Y."/>
            <person name="Zheng Z."/>
            <person name="Qiu Y."/>
        </authorList>
    </citation>
    <scope>NUCLEOTIDE SEQUENCE [LARGE SCALE GENOMIC DNA]</scope>
    <source>
        <strain evidence="1">F231</strain>
    </source>
</reference>
<comment type="caution">
    <text evidence="1">The sequence shown here is derived from an EMBL/GenBank/DDBJ whole genome shotgun (WGS) entry which is preliminary data.</text>
</comment>
<organism evidence="1 2">
    <name type="scientific">Trapa natans</name>
    <name type="common">Water chestnut</name>
    <dbReference type="NCBI Taxonomy" id="22666"/>
    <lineage>
        <taxon>Eukaryota</taxon>
        <taxon>Viridiplantae</taxon>
        <taxon>Streptophyta</taxon>
        <taxon>Embryophyta</taxon>
        <taxon>Tracheophyta</taxon>
        <taxon>Spermatophyta</taxon>
        <taxon>Magnoliopsida</taxon>
        <taxon>eudicotyledons</taxon>
        <taxon>Gunneridae</taxon>
        <taxon>Pentapetalae</taxon>
        <taxon>rosids</taxon>
        <taxon>malvids</taxon>
        <taxon>Myrtales</taxon>
        <taxon>Lythraceae</taxon>
        <taxon>Trapa</taxon>
    </lineage>
</organism>
<evidence type="ECO:0000313" key="1">
    <source>
        <dbReference type="EMBL" id="KAK4793453.1"/>
    </source>
</evidence>
<sequence length="87" mass="9710">MVGLTDMKWRRSSSCSKRSMFTALRASQTSIPSHSKLGKLAQTGFPHPKSDSYIGNLHQFKSDQELLQFALMNPGIITSPRNPPYTV</sequence>